<organism evidence="2 3">
    <name type="scientific">Chthoniobacter flavus Ellin428</name>
    <dbReference type="NCBI Taxonomy" id="497964"/>
    <lineage>
        <taxon>Bacteria</taxon>
        <taxon>Pseudomonadati</taxon>
        <taxon>Verrucomicrobiota</taxon>
        <taxon>Spartobacteria</taxon>
        <taxon>Chthoniobacterales</taxon>
        <taxon>Chthoniobacteraceae</taxon>
        <taxon>Chthoniobacter</taxon>
    </lineage>
</organism>
<reference evidence="2 3" key="1">
    <citation type="journal article" date="2011" name="J. Bacteriol.">
        <title>Genome sequence of Chthoniobacter flavus Ellin428, an aerobic heterotrophic soil bacterium.</title>
        <authorList>
            <person name="Kant R."/>
            <person name="van Passel M.W."/>
            <person name="Palva A."/>
            <person name="Lucas S."/>
            <person name="Lapidus A."/>
            <person name="Glavina Del Rio T."/>
            <person name="Dalin E."/>
            <person name="Tice H."/>
            <person name="Bruce D."/>
            <person name="Goodwin L."/>
            <person name="Pitluck S."/>
            <person name="Larimer F.W."/>
            <person name="Land M.L."/>
            <person name="Hauser L."/>
            <person name="Sangwan P."/>
            <person name="de Vos W.M."/>
            <person name="Janssen P.H."/>
            <person name="Smidt H."/>
        </authorList>
    </citation>
    <scope>NUCLEOTIDE SEQUENCE [LARGE SCALE GENOMIC DNA]</scope>
    <source>
        <strain evidence="2 3">Ellin428</strain>
    </source>
</reference>
<dbReference type="Proteomes" id="UP000005824">
    <property type="component" value="Unassembled WGS sequence"/>
</dbReference>
<sequence length="91" mass="10152">MSISFRILGKAGGDNALLVQIDSGQIVERLLFDCGDGCLTDVPFGDVQAIDHLFPFFRVEPPVSRRLPHRPVRAQLRHTVPQKDGFAHQTE</sequence>
<proteinExistence type="predicted"/>
<keyword evidence="3" id="KW-1185">Reference proteome</keyword>
<evidence type="ECO:0000256" key="1">
    <source>
        <dbReference type="SAM" id="MobiDB-lite"/>
    </source>
</evidence>
<dbReference type="InParanoid" id="B4D378"/>
<evidence type="ECO:0000313" key="2">
    <source>
        <dbReference type="EMBL" id="EDY19189.1"/>
    </source>
</evidence>
<comment type="caution">
    <text evidence="2">The sequence shown here is derived from an EMBL/GenBank/DDBJ whole genome shotgun (WGS) entry which is preliminary data.</text>
</comment>
<gene>
    <name evidence="2" type="ORF">CfE428DRAFT_3366</name>
</gene>
<dbReference type="AlphaFoldDB" id="B4D378"/>
<dbReference type="STRING" id="497964.CfE428DRAFT_3366"/>
<accession>B4D378</accession>
<name>B4D378_9BACT</name>
<feature type="region of interest" description="Disordered" evidence="1">
    <location>
        <begin position="68"/>
        <end position="91"/>
    </location>
</feature>
<protein>
    <submittedName>
        <fullName evidence="2">Uncharacterized protein</fullName>
    </submittedName>
</protein>
<dbReference type="EMBL" id="ABVL01000009">
    <property type="protein sequence ID" value="EDY19189.1"/>
    <property type="molecule type" value="Genomic_DNA"/>
</dbReference>
<evidence type="ECO:0000313" key="3">
    <source>
        <dbReference type="Proteomes" id="UP000005824"/>
    </source>
</evidence>